<keyword evidence="2" id="KW-1185">Reference proteome</keyword>
<accession>A0AAW1LYW4</accession>
<proteinExistence type="predicted"/>
<evidence type="ECO:0000313" key="1">
    <source>
        <dbReference type="EMBL" id="KAK9740964.1"/>
    </source>
</evidence>
<sequence>MFASADSVVKFNGLNYDEWALKIQYTLGIMALDIAILTDEEPKAIKDDSSEAEKCCYQAWEKSNRLALNLMKMTMVDNIKPSMHKTEKVREFMHKVKECSQSDLADKSIVGSLMSELTTKSF</sequence>
<evidence type="ECO:0000313" key="2">
    <source>
        <dbReference type="Proteomes" id="UP001443914"/>
    </source>
</evidence>
<organism evidence="1 2">
    <name type="scientific">Saponaria officinalis</name>
    <name type="common">Common soapwort</name>
    <name type="synonym">Lychnis saponaria</name>
    <dbReference type="NCBI Taxonomy" id="3572"/>
    <lineage>
        <taxon>Eukaryota</taxon>
        <taxon>Viridiplantae</taxon>
        <taxon>Streptophyta</taxon>
        <taxon>Embryophyta</taxon>
        <taxon>Tracheophyta</taxon>
        <taxon>Spermatophyta</taxon>
        <taxon>Magnoliopsida</taxon>
        <taxon>eudicotyledons</taxon>
        <taxon>Gunneridae</taxon>
        <taxon>Pentapetalae</taxon>
        <taxon>Caryophyllales</taxon>
        <taxon>Caryophyllaceae</taxon>
        <taxon>Caryophylleae</taxon>
        <taxon>Saponaria</taxon>
    </lineage>
</organism>
<dbReference type="Proteomes" id="UP001443914">
    <property type="component" value="Unassembled WGS sequence"/>
</dbReference>
<comment type="caution">
    <text evidence="1">The sequence shown here is derived from an EMBL/GenBank/DDBJ whole genome shotgun (WGS) entry which is preliminary data.</text>
</comment>
<dbReference type="EMBL" id="JBDFQZ010000003">
    <property type="protein sequence ID" value="KAK9740964.1"/>
    <property type="molecule type" value="Genomic_DNA"/>
</dbReference>
<reference evidence="1" key="1">
    <citation type="submission" date="2024-03" db="EMBL/GenBank/DDBJ databases">
        <title>WGS assembly of Saponaria officinalis var. Norfolk2.</title>
        <authorList>
            <person name="Jenkins J."/>
            <person name="Shu S."/>
            <person name="Grimwood J."/>
            <person name="Barry K."/>
            <person name="Goodstein D."/>
            <person name="Schmutz J."/>
            <person name="Leebens-Mack J."/>
            <person name="Osbourn A."/>
        </authorList>
    </citation>
    <scope>NUCLEOTIDE SEQUENCE [LARGE SCALE GENOMIC DNA]</scope>
    <source>
        <strain evidence="1">JIC</strain>
    </source>
</reference>
<protein>
    <submittedName>
        <fullName evidence="1">Uncharacterized protein</fullName>
    </submittedName>
</protein>
<gene>
    <name evidence="1" type="ORF">RND81_03G073300</name>
</gene>
<name>A0AAW1LYW4_SAPOF</name>
<dbReference type="AlphaFoldDB" id="A0AAW1LYW4"/>